<feature type="region of interest" description="Disordered" evidence="1">
    <location>
        <begin position="12"/>
        <end position="37"/>
    </location>
</feature>
<dbReference type="EMBL" id="BPLQ01003166">
    <property type="protein sequence ID" value="GIX98469.1"/>
    <property type="molecule type" value="Genomic_DNA"/>
</dbReference>
<accession>A0AAV4PMZ3</accession>
<gene>
    <name evidence="2" type="ORF">CDAR_240581</name>
</gene>
<dbReference type="Proteomes" id="UP001054837">
    <property type="component" value="Unassembled WGS sequence"/>
</dbReference>
<proteinExistence type="predicted"/>
<organism evidence="2 3">
    <name type="scientific">Caerostris darwini</name>
    <dbReference type="NCBI Taxonomy" id="1538125"/>
    <lineage>
        <taxon>Eukaryota</taxon>
        <taxon>Metazoa</taxon>
        <taxon>Ecdysozoa</taxon>
        <taxon>Arthropoda</taxon>
        <taxon>Chelicerata</taxon>
        <taxon>Arachnida</taxon>
        <taxon>Araneae</taxon>
        <taxon>Araneomorphae</taxon>
        <taxon>Entelegynae</taxon>
        <taxon>Araneoidea</taxon>
        <taxon>Araneidae</taxon>
        <taxon>Caerostris</taxon>
    </lineage>
</organism>
<reference evidence="2 3" key="1">
    <citation type="submission" date="2021-06" db="EMBL/GenBank/DDBJ databases">
        <title>Caerostris darwini draft genome.</title>
        <authorList>
            <person name="Kono N."/>
            <person name="Arakawa K."/>
        </authorList>
    </citation>
    <scope>NUCLEOTIDE SEQUENCE [LARGE SCALE GENOMIC DNA]</scope>
</reference>
<protein>
    <submittedName>
        <fullName evidence="2">Uncharacterized protein</fullName>
    </submittedName>
</protein>
<feature type="region of interest" description="Disordered" evidence="1">
    <location>
        <begin position="94"/>
        <end position="118"/>
    </location>
</feature>
<sequence length="118" mass="13198">MATPAITDCHNYPPERVNAQLPVNSPTSSFRESHAKCEGGARTDELVKTNCVPPSSFEHHYRPVRKSVSNPWRLFAHSASEMLITRFPIPSRRNLQTRHLGGGGLLVRGNGRRRGRRG</sequence>
<comment type="caution">
    <text evidence="2">The sequence shown here is derived from an EMBL/GenBank/DDBJ whole genome shotgun (WGS) entry which is preliminary data.</text>
</comment>
<name>A0AAV4PMZ3_9ARAC</name>
<evidence type="ECO:0000256" key="1">
    <source>
        <dbReference type="SAM" id="MobiDB-lite"/>
    </source>
</evidence>
<evidence type="ECO:0000313" key="3">
    <source>
        <dbReference type="Proteomes" id="UP001054837"/>
    </source>
</evidence>
<keyword evidence="3" id="KW-1185">Reference proteome</keyword>
<dbReference type="AlphaFoldDB" id="A0AAV4PMZ3"/>
<feature type="compositionally biased region" description="Polar residues" evidence="1">
    <location>
        <begin position="21"/>
        <end position="30"/>
    </location>
</feature>
<evidence type="ECO:0000313" key="2">
    <source>
        <dbReference type="EMBL" id="GIX98469.1"/>
    </source>
</evidence>